<dbReference type="GO" id="GO:0003677">
    <property type="term" value="F:DNA binding"/>
    <property type="evidence" value="ECO:0007669"/>
    <property type="project" value="InterPro"/>
</dbReference>
<dbReference type="Proteomes" id="UP000320653">
    <property type="component" value="Unassembled WGS sequence"/>
</dbReference>
<dbReference type="EMBL" id="VIWP01000004">
    <property type="protein sequence ID" value="TWF53241.1"/>
    <property type="molecule type" value="Genomic_DNA"/>
</dbReference>
<gene>
    <name evidence="2" type="ORF">FHW37_104518</name>
</gene>
<dbReference type="InterPro" id="IPR036286">
    <property type="entry name" value="LexA/Signal_pep-like_sf"/>
</dbReference>
<reference evidence="2 3" key="1">
    <citation type="submission" date="2019-06" db="EMBL/GenBank/DDBJ databases">
        <title>Sorghum-associated microbial communities from plants grown in Nebraska, USA.</title>
        <authorList>
            <person name="Schachtman D."/>
        </authorList>
    </citation>
    <scope>NUCLEOTIDE SEQUENCE [LARGE SCALE GENOMIC DNA]</scope>
    <source>
        <strain evidence="2 3">1225</strain>
    </source>
</reference>
<evidence type="ECO:0000313" key="3">
    <source>
        <dbReference type="Proteomes" id="UP000320653"/>
    </source>
</evidence>
<dbReference type="Gene3D" id="1.10.260.40">
    <property type="entry name" value="lambda repressor-like DNA-binding domains"/>
    <property type="match status" value="1"/>
</dbReference>
<dbReference type="AlphaFoldDB" id="A0A561QS73"/>
<keyword evidence="3" id="KW-1185">Reference proteome</keyword>
<feature type="domain" description="HTH cro/C1-type" evidence="1">
    <location>
        <begin position="73"/>
        <end position="102"/>
    </location>
</feature>
<dbReference type="InterPro" id="IPR010982">
    <property type="entry name" value="Lambda_DNA-bd_dom_sf"/>
</dbReference>
<dbReference type="SUPFAM" id="SSF47413">
    <property type="entry name" value="lambda repressor-like DNA-binding domains"/>
    <property type="match status" value="1"/>
</dbReference>
<dbReference type="CDD" id="cd00093">
    <property type="entry name" value="HTH_XRE"/>
    <property type="match status" value="1"/>
</dbReference>
<dbReference type="CDD" id="cd06462">
    <property type="entry name" value="Peptidase_S24_S26"/>
    <property type="match status" value="1"/>
</dbReference>
<accession>A0A561QS73</accession>
<name>A0A561QS73_9HYPH</name>
<dbReference type="InterPro" id="IPR015927">
    <property type="entry name" value="Peptidase_S24_S26A/B/C"/>
</dbReference>
<dbReference type="Gene3D" id="2.10.109.10">
    <property type="entry name" value="Umud Fragment, subunit A"/>
    <property type="match status" value="1"/>
</dbReference>
<evidence type="ECO:0000259" key="1">
    <source>
        <dbReference type="PROSITE" id="PS50943"/>
    </source>
</evidence>
<organism evidence="2 3">
    <name type="scientific">Neorhizobium alkalisoli</name>
    <dbReference type="NCBI Taxonomy" id="528178"/>
    <lineage>
        <taxon>Bacteria</taxon>
        <taxon>Pseudomonadati</taxon>
        <taxon>Pseudomonadota</taxon>
        <taxon>Alphaproteobacteria</taxon>
        <taxon>Hyphomicrobiales</taxon>
        <taxon>Rhizobiaceae</taxon>
        <taxon>Rhizobium/Agrobacterium group</taxon>
        <taxon>Neorhizobium</taxon>
    </lineage>
</organism>
<evidence type="ECO:0000313" key="2">
    <source>
        <dbReference type="EMBL" id="TWF53241.1"/>
    </source>
</evidence>
<comment type="caution">
    <text evidence="2">The sequence shown here is derived from an EMBL/GenBank/DDBJ whole genome shotgun (WGS) entry which is preliminary data.</text>
</comment>
<protein>
    <submittedName>
        <fullName evidence="2">Phage repressor protein C with HTH and peptisase S24 domain</fullName>
    </submittedName>
</protein>
<proteinExistence type="predicted"/>
<dbReference type="SUPFAM" id="SSF51306">
    <property type="entry name" value="LexA/Signal peptidase"/>
    <property type="match status" value="1"/>
</dbReference>
<sequence>MSVMDYVSGTCTDLSTVYVPDAGTASYRYIYRMNENTTQAVLDQILSRVQSRLDKLGIKEHAAEMSAHAKAGTIRNWRRGAMPRIETLQTIAPALGTTPEWLAYGAGPEDATNSAMVRPSIVIPKISWVSAGELTVNDAVMPTDDFDFVSATGLPDGEWYAFDIPDGYDSMDRISPPGSVILVNRKNTKLLPNACYIIIDHDGGATYKRYRQSPVRFEPVSTNPSHEPLFPDEGNMPNIFGRVMRSYVDM</sequence>
<dbReference type="PROSITE" id="PS50943">
    <property type="entry name" value="HTH_CROC1"/>
    <property type="match status" value="1"/>
</dbReference>
<dbReference type="InterPro" id="IPR001387">
    <property type="entry name" value="Cro/C1-type_HTH"/>
</dbReference>
<dbReference type="Pfam" id="PF00717">
    <property type="entry name" value="Peptidase_S24"/>
    <property type="match status" value="1"/>
</dbReference>